<comment type="caution">
    <text evidence="2">The sequence shown here is derived from an EMBL/GenBank/DDBJ whole genome shotgun (WGS) entry which is preliminary data.</text>
</comment>
<evidence type="ECO:0000313" key="3">
    <source>
        <dbReference type="Proteomes" id="UP001152622"/>
    </source>
</evidence>
<evidence type="ECO:0000256" key="1">
    <source>
        <dbReference type="SAM" id="MobiDB-lite"/>
    </source>
</evidence>
<name>A0A9Q1G113_SYNKA</name>
<keyword evidence="3" id="KW-1185">Reference proteome</keyword>
<protein>
    <submittedName>
        <fullName evidence="2">Uncharacterized protein</fullName>
    </submittedName>
</protein>
<accession>A0A9Q1G113</accession>
<feature type="compositionally biased region" description="Basic and acidic residues" evidence="1">
    <location>
        <begin position="32"/>
        <end position="43"/>
    </location>
</feature>
<dbReference type="AlphaFoldDB" id="A0A9Q1G113"/>
<organism evidence="2 3">
    <name type="scientific">Synaphobranchus kaupii</name>
    <name type="common">Kaup's arrowtooth eel</name>
    <dbReference type="NCBI Taxonomy" id="118154"/>
    <lineage>
        <taxon>Eukaryota</taxon>
        <taxon>Metazoa</taxon>
        <taxon>Chordata</taxon>
        <taxon>Craniata</taxon>
        <taxon>Vertebrata</taxon>
        <taxon>Euteleostomi</taxon>
        <taxon>Actinopterygii</taxon>
        <taxon>Neopterygii</taxon>
        <taxon>Teleostei</taxon>
        <taxon>Anguilliformes</taxon>
        <taxon>Synaphobranchidae</taxon>
        <taxon>Synaphobranchus</taxon>
    </lineage>
</organism>
<dbReference type="Proteomes" id="UP001152622">
    <property type="component" value="Chromosome 3"/>
</dbReference>
<sequence length="68" mass="7876">MEREGLWESLGALYSWNPINHRLGSHASHRQPITEHRGGRDSKLVSWRNTGEEVKDKMLSTPLQLRPQ</sequence>
<evidence type="ECO:0000313" key="2">
    <source>
        <dbReference type="EMBL" id="KAJ8371247.1"/>
    </source>
</evidence>
<dbReference type="EMBL" id="JAINUF010000003">
    <property type="protein sequence ID" value="KAJ8371247.1"/>
    <property type="molecule type" value="Genomic_DNA"/>
</dbReference>
<reference evidence="2" key="1">
    <citation type="journal article" date="2023" name="Science">
        <title>Genome structures resolve the early diversification of teleost fishes.</title>
        <authorList>
            <person name="Parey E."/>
            <person name="Louis A."/>
            <person name="Montfort J."/>
            <person name="Bouchez O."/>
            <person name="Roques C."/>
            <person name="Iampietro C."/>
            <person name="Lluch J."/>
            <person name="Castinel A."/>
            <person name="Donnadieu C."/>
            <person name="Desvignes T."/>
            <person name="Floi Bucao C."/>
            <person name="Jouanno E."/>
            <person name="Wen M."/>
            <person name="Mejri S."/>
            <person name="Dirks R."/>
            <person name="Jansen H."/>
            <person name="Henkel C."/>
            <person name="Chen W.J."/>
            <person name="Zahm M."/>
            <person name="Cabau C."/>
            <person name="Klopp C."/>
            <person name="Thompson A.W."/>
            <person name="Robinson-Rechavi M."/>
            <person name="Braasch I."/>
            <person name="Lecointre G."/>
            <person name="Bobe J."/>
            <person name="Postlethwait J.H."/>
            <person name="Berthelot C."/>
            <person name="Roest Crollius H."/>
            <person name="Guiguen Y."/>
        </authorList>
    </citation>
    <scope>NUCLEOTIDE SEQUENCE</scope>
    <source>
        <strain evidence="2">WJC10195</strain>
    </source>
</reference>
<gene>
    <name evidence="2" type="ORF">SKAU_G00112750</name>
</gene>
<feature type="region of interest" description="Disordered" evidence="1">
    <location>
        <begin position="25"/>
        <end position="68"/>
    </location>
</feature>
<proteinExistence type="predicted"/>